<evidence type="ECO:0000313" key="4">
    <source>
        <dbReference type="Proteomes" id="UP000023152"/>
    </source>
</evidence>
<evidence type="ECO:0000256" key="1">
    <source>
        <dbReference type="SAM" id="MobiDB-lite"/>
    </source>
</evidence>
<dbReference type="AlphaFoldDB" id="X6MJL0"/>
<comment type="caution">
    <text evidence="3">The sequence shown here is derived from an EMBL/GenBank/DDBJ whole genome shotgun (WGS) entry which is preliminary data.</text>
</comment>
<keyword evidence="2" id="KW-0472">Membrane</keyword>
<feature type="compositionally biased region" description="Basic and acidic residues" evidence="1">
    <location>
        <begin position="133"/>
        <end position="169"/>
    </location>
</feature>
<accession>X6MJL0</accession>
<keyword evidence="2" id="KW-0812">Transmembrane</keyword>
<keyword evidence="4" id="KW-1185">Reference proteome</keyword>
<sequence>MFERYIAQCILIATNIKLALPKNITRAIKKKTFMFKLTSSLIRSGNYWYDKFKKNKNMGILKFNFDKNPLANVCSRRLCYEVTVNDISATKALTVNPIFKNELNELFTVYWKDYWRIFSARGTSTDDSNGNEQVDRRNRNKKASEKNKERGSEKNEEVKGGRKEQRNEEKEEGEDESKKRRRDLNAERYEILTDEYGDEYYYDEDGIARWADDDTFVEKKIRRQSDQQLGEVSLLKMEMRGVIAVAVAFLSLAVLIATSKLYNFVKYNYIFTPDTNNIETPKGPILQWLENCIHFFASKPRPPEFTALISKHEDDDALLQKDLQIIEQCKQNRSQNTK</sequence>
<name>X6MJL0_RETFI</name>
<gene>
    <name evidence="3" type="ORF">RFI_23328</name>
</gene>
<dbReference type="Proteomes" id="UP000023152">
    <property type="component" value="Unassembled WGS sequence"/>
</dbReference>
<evidence type="ECO:0000313" key="3">
    <source>
        <dbReference type="EMBL" id="ETO14039.1"/>
    </source>
</evidence>
<feature type="transmembrane region" description="Helical" evidence="2">
    <location>
        <begin position="242"/>
        <end position="262"/>
    </location>
</feature>
<dbReference type="EMBL" id="ASPP01020250">
    <property type="protein sequence ID" value="ETO14039.1"/>
    <property type="molecule type" value="Genomic_DNA"/>
</dbReference>
<protein>
    <submittedName>
        <fullName evidence="3">Uncharacterized protein</fullName>
    </submittedName>
</protein>
<organism evidence="3 4">
    <name type="scientific">Reticulomyxa filosa</name>
    <dbReference type="NCBI Taxonomy" id="46433"/>
    <lineage>
        <taxon>Eukaryota</taxon>
        <taxon>Sar</taxon>
        <taxon>Rhizaria</taxon>
        <taxon>Retaria</taxon>
        <taxon>Foraminifera</taxon>
        <taxon>Monothalamids</taxon>
        <taxon>Reticulomyxidae</taxon>
        <taxon>Reticulomyxa</taxon>
    </lineage>
</organism>
<evidence type="ECO:0000256" key="2">
    <source>
        <dbReference type="SAM" id="Phobius"/>
    </source>
</evidence>
<keyword evidence="2" id="KW-1133">Transmembrane helix</keyword>
<feature type="region of interest" description="Disordered" evidence="1">
    <location>
        <begin position="124"/>
        <end position="181"/>
    </location>
</feature>
<reference evidence="3 4" key="1">
    <citation type="journal article" date="2013" name="Curr. Biol.">
        <title>The Genome of the Foraminiferan Reticulomyxa filosa.</title>
        <authorList>
            <person name="Glockner G."/>
            <person name="Hulsmann N."/>
            <person name="Schleicher M."/>
            <person name="Noegel A.A."/>
            <person name="Eichinger L."/>
            <person name="Gallinger C."/>
            <person name="Pawlowski J."/>
            <person name="Sierra R."/>
            <person name="Euteneuer U."/>
            <person name="Pillet L."/>
            <person name="Moustafa A."/>
            <person name="Platzer M."/>
            <person name="Groth M."/>
            <person name="Szafranski K."/>
            <person name="Schliwa M."/>
        </authorList>
    </citation>
    <scope>NUCLEOTIDE SEQUENCE [LARGE SCALE GENOMIC DNA]</scope>
</reference>
<proteinExistence type="predicted"/>